<dbReference type="CDD" id="cd23659">
    <property type="entry name" value="USP_At3g01520-like"/>
    <property type="match status" value="1"/>
</dbReference>
<dbReference type="Pfam" id="PF00582">
    <property type="entry name" value="Usp"/>
    <property type="match status" value="1"/>
</dbReference>
<comment type="caution">
    <text evidence="2">The sequence shown here is derived from an EMBL/GenBank/DDBJ whole genome shotgun (WGS) entry which is preliminary data.</text>
</comment>
<protein>
    <recommendedName>
        <fullName evidence="1">UspA domain-containing protein</fullName>
    </recommendedName>
</protein>
<dbReference type="PANTHER" id="PTHR31964:SF113">
    <property type="entry name" value="USPA DOMAIN-CONTAINING PROTEIN"/>
    <property type="match status" value="1"/>
</dbReference>
<dbReference type="PANTHER" id="PTHR31964">
    <property type="entry name" value="ADENINE NUCLEOTIDE ALPHA HYDROLASES-LIKE SUPERFAMILY PROTEIN"/>
    <property type="match status" value="1"/>
</dbReference>
<evidence type="ECO:0000313" key="3">
    <source>
        <dbReference type="Proteomes" id="UP001630127"/>
    </source>
</evidence>
<dbReference type="InterPro" id="IPR006016">
    <property type="entry name" value="UspA"/>
</dbReference>
<proteinExistence type="predicted"/>
<accession>A0ABD2Y2H0</accession>
<dbReference type="Gene3D" id="3.40.50.620">
    <property type="entry name" value="HUPs"/>
    <property type="match status" value="1"/>
</dbReference>
<reference evidence="2 3" key="1">
    <citation type="submission" date="2024-11" db="EMBL/GenBank/DDBJ databases">
        <title>A near-complete genome assembly of Cinchona calisaya.</title>
        <authorList>
            <person name="Lian D.C."/>
            <person name="Zhao X.W."/>
            <person name="Wei L."/>
        </authorList>
    </citation>
    <scope>NUCLEOTIDE SEQUENCE [LARGE SCALE GENOMIC DNA]</scope>
    <source>
        <tissue evidence="2">Nenye</tissue>
    </source>
</reference>
<feature type="domain" description="UspA" evidence="1">
    <location>
        <begin position="13"/>
        <end position="156"/>
    </location>
</feature>
<dbReference type="PRINTS" id="PR01438">
    <property type="entry name" value="UNVRSLSTRESS"/>
</dbReference>
<dbReference type="InterPro" id="IPR014729">
    <property type="entry name" value="Rossmann-like_a/b/a_fold"/>
</dbReference>
<dbReference type="Proteomes" id="UP001630127">
    <property type="component" value="Unassembled WGS sequence"/>
</dbReference>
<evidence type="ECO:0000313" key="2">
    <source>
        <dbReference type="EMBL" id="KAL3501732.1"/>
    </source>
</evidence>
<sequence>MERVTGRVSGEERRVMVALDEHEGSFYALEWALKNLQESIVNSHFIVFTAQPSSEYSYIRAIEPRELRKEVEEDQRKAAASLLENAREICNKYEITADAVTEVGDPKDAIRDAVEKHNISLLVLGSHGRGALKRAFLGSVSNYCVHNVKSPVLVVKKF</sequence>
<dbReference type="SUPFAM" id="SSF52402">
    <property type="entry name" value="Adenine nucleotide alpha hydrolases-like"/>
    <property type="match status" value="1"/>
</dbReference>
<dbReference type="InterPro" id="IPR006015">
    <property type="entry name" value="Universal_stress_UspA"/>
</dbReference>
<keyword evidence="3" id="KW-1185">Reference proteome</keyword>
<organism evidence="2 3">
    <name type="scientific">Cinchona calisaya</name>
    <dbReference type="NCBI Taxonomy" id="153742"/>
    <lineage>
        <taxon>Eukaryota</taxon>
        <taxon>Viridiplantae</taxon>
        <taxon>Streptophyta</taxon>
        <taxon>Embryophyta</taxon>
        <taxon>Tracheophyta</taxon>
        <taxon>Spermatophyta</taxon>
        <taxon>Magnoliopsida</taxon>
        <taxon>eudicotyledons</taxon>
        <taxon>Gunneridae</taxon>
        <taxon>Pentapetalae</taxon>
        <taxon>asterids</taxon>
        <taxon>lamiids</taxon>
        <taxon>Gentianales</taxon>
        <taxon>Rubiaceae</taxon>
        <taxon>Cinchonoideae</taxon>
        <taxon>Cinchoneae</taxon>
        <taxon>Cinchona</taxon>
    </lineage>
</organism>
<evidence type="ECO:0000259" key="1">
    <source>
        <dbReference type="Pfam" id="PF00582"/>
    </source>
</evidence>
<name>A0ABD2Y2H0_9GENT</name>
<gene>
    <name evidence="2" type="ORF">ACH5RR_036181</name>
</gene>
<dbReference type="AlphaFoldDB" id="A0ABD2Y2H0"/>
<dbReference type="EMBL" id="JBJUIK010000015">
    <property type="protein sequence ID" value="KAL3501732.1"/>
    <property type="molecule type" value="Genomic_DNA"/>
</dbReference>